<feature type="region of interest" description="Disordered" evidence="1">
    <location>
        <begin position="129"/>
        <end position="158"/>
    </location>
</feature>
<dbReference type="Proteomes" id="UP000095751">
    <property type="component" value="Unassembled WGS sequence"/>
</dbReference>
<protein>
    <submittedName>
        <fullName evidence="3">Uncharacterized protein</fullName>
    </submittedName>
</protein>
<feature type="transmembrane region" description="Helical" evidence="2">
    <location>
        <begin position="53"/>
        <end position="73"/>
    </location>
</feature>
<proteinExistence type="predicted"/>
<keyword evidence="2" id="KW-0472">Membrane</keyword>
<evidence type="ECO:0000313" key="3">
    <source>
        <dbReference type="EMBL" id="OEU07681.1"/>
    </source>
</evidence>
<evidence type="ECO:0000313" key="4">
    <source>
        <dbReference type="Proteomes" id="UP000095751"/>
    </source>
</evidence>
<keyword evidence="4" id="KW-1185">Reference proteome</keyword>
<keyword evidence="2" id="KW-1133">Transmembrane helix</keyword>
<accession>A0A1E7EP21</accession>
<sequence length="174" mass="20164">MHVPVFLNFLPRCFHKRRNRYQIPYHNRYYNAMGSIGSLSNNNSHNNNNLKKVVAIVGMIFILFVISEVANAVHRRKKVTVLSLRTFEESNAPTATADSLYDVSNASLFSSLDAELEWDRFMIPGYDYHQNRGNSNNDEEEGSNPSPSASKRDTERTLFDFNRITSHHLRRRQK</sequence>
<organism evidence="3 4">
    <name type="scientific">Fragilariopsis cylindrus CCMP1102</name>
    <dbReference type="NCBI Taxonomy" id="635003"/>
    <lineage>
        <taxon>Eukaryota</taxon>
        <taxon>Sar</taxon>
        <taxon>Stramenopiles</taxon>
        <taxon>Ochrophyta</taxon>
        <taxon>Bacillariophyta</taxon>
        <taxon>Bacillariophyceae</taxon>
        <taxon>Bacillariophycidae</taxon>
        <taxon>Bacillariales</taxon>
        <taxon>Bacillariaceae</taxon>
        <taxon>Fragilariopsis</taxon>
    </lineage>
</organism>
<dbReference type="EMBL" id="KV784384">
    <property type="protein sequence ID" value="OEU07681.1"/>
    <property type="molecule type" value="Genomic_DNA"/>
</dbReference>
<dbReference type="InParanoid" id="A0A1E7EP21"/>
<name>A0A1E7EP21_9STRA</name>
<reference evidence="3 4" key="1">
    <citation type="submission" date="2016-09" db="EMBL/GenBank/DDBJ databases">
        <title>Extensive genetic diversity and differential bi-allelic expression allows diatom success in the polar Southern Ocean.</title>
        <authorList>
            <consortium name="DOE Joint Genome Institute"/>
            <person name="Mock T."/>
            <person name="Otillar R.P."/>
            <person name="Strauss J."/>
            <person name="Dupont C."/>
            <person name="Frickenhaus S."/>
            <person name="Maumus F."/>
            <person name="Mcmullan M."/>
            <person name="Sanges R."/>
            <person name="Schmutz J."/>
            <person name="Toseland A."/>
            <person name="Valas R."/>
            <person name="Veluchamy A."/>
            <person name="Ward B.J."/>
            <person name="Allen A."/>
            <person name="Barry K."/>
            <person name="Falciatore A."/>
            <person name="Ferrante M."/>
            <person name="Fortunato A.E."/>
            <person name="Gloeckner G."/>
            <person name="Gruber A."/>
            <person name="Hipkin R."/>
            <person name="Janech M."/>
            <person name="Kroth P."/>
            <person name="Leese F."/>
            <person name="Lindquist E."/>
            <person name="Lyon B.R."/>
            <person name="Martin J."/>
            <person name="Mayer C."/>
            <person name="Parker M."/>
            <person name="Quesneville H."/>
            <person name="Raymond J."/>
            <person name="Uhlig C."/>
            <person name="Valentin K.U."/>
            <person name="Worden A.Z."/>
            <person name="Armbrust E.V."/>
            <person name="Bowler C."/>
            <person name="Green B."/>
            <person name="Moulton V."/>
            <person name="Van Oosterhout C."/>
            <person name="Grigoriev I."/>
        </authorList>
    </citation>
    <scope>NUCLEOTIDE SEQUENCE [LARGE SCALE GENOMIC DNA]</scope>
    <source>
        <strain evidence="3 4">CCMP1102</strain>
    </source>
</reference>
<evidence type="ECO:0000256" key="2">
    <source>
        <dbReference type="SAM" id="Phobius"/>
    </source>
</evidence>
<keyword evidence="2" id="KW-0812">Transmembrane</keyword>
<evidence type="ECO:0000256" key="1">
    <source>
        <dbReference type="SAM" id="MobiDB-lite"/>
    </source>
</evidence>
<gene>
    <name evidence="3" type="ORF">FRACYDRAFT_250703</name>
</gene>
<dbReference type="KEGG" id="fcy:FRACYDRAFT_250703"/>
<dbReference type="AlphaFoldDB" id="A0A1E7EP21"/>